<name>A0A7K3VZR8_9ACTN</name>
<dbReference type="RefSeq" id="WP_163481021.1">
    <property type="nucleotide sequence ID" value="NZ_JAAGWF010000008.1"/>
</dbReference>
<sequence>MFERGTCPGGDHRAPKTGGSCACGMVTRIPAARRAAAQPPAEVLALLARCLDEGSDGLDAVASGLLSQRADRLLAALTTAGLVLSTGSELRLSA</sequence>
<proteinExistence type="predicted"/>
<accession>A0A7K3VZR8</accession>
<keyword evidence="2" id="KW-1185">Reference proteome</keyword>
<evidence type="ECO:0000313" key="1">
    <source>
        <dbReference type="EMBL" id="NEK57858.1"/>
    </source>
</evidence>
<protein>
    <submittedName>
        <fullName evidence="1">Uncharacterized protein</fullName>
    </submittedName>
</protein>
<organism evidence="1 2">
    <name type="scientific">Geodermatophilus sabuli</name>
    <dbReference type="NCBI Taxonomy" id="1564158"/>
    <lineage>
        <taxon>Bacteria</taxon>
        <taxon>Bacillati</taxon>
        <taxon>Actinomycetota</taxon>
        <taxon>Actinomycetes</taxon>
        <taxon>Geodermatophilales</taxon>
        <taxon>Geodermatophilaceae</taxon>
        <taxon>Geodermatophilus</taxon>
    </lineage>
</organism>
<dbReference type="AlphaFoldDB" id="A0A7K3VZR8"/>
<reference evidence="1 2" key="1">
    <citation type="submission" date="2020-02" db="EMBL/GenBank/DDBJ databases">
        <title>Geodermatophilus sabuli CPCC 205279 I12A-02694.</title>
        <authorList>
            <person name="Jiang Z."/>
        </authorList>
    </citation>
    <scope>NUCLEOTIDE SEQUENCE [LARGE SCALE GENOMIC DNA]</scope>
    <source>
        <strain evidence="1 2">I12A-02694</strain>
    </source>
</reference>
<evidence type="ECO:0000313" key="2">
    <source>
        <dbReference type="Proteomes" id="UP000470246"/>
    </source>
</evidence>
<dbReference type="EMBL" id="JAAGWF010000008">
    <property type="protein sequence ID" value="NEK57858.1"/>
    <property type="molecule type" value="Genomic_DNA"/>
</dbReference>
<gene>
    <name evidence="1" type="ORF">GCU56_08235</name>
</gene>
<dbReference type="Proteomes" id="UP000470246">
    <property type="component" value="Unassembled WGS sequence"/>
</dbReference>
<comment type="caution">
    <text evidence="1">The sequence shown here is derived from an EMBL/GenBank/DDBJ whole genome shotgun (WGS) entry which is preliminary data.</text>
</comment>